<keyword evidence="2" id="KW-0813">Transport</keyword>
<dbReference type="GO" id="GO:0016887">
    <property type="term" value="F:ATP hydrolysis activity"/>
    <property type="evidence" value="ECO:0007669"/>
    <property type="project" value="InterPro"/>
</dbReference>
<evidence type="ECO:0000256" key="4">
    <source>
        <dbReference type="ARBA" id="ARBA00022692"/>
    </source>
</evidence>
<dbReference type="PANTHER" id="PTHR43394">
    <property type="entry name" value="ATP-DEPENDENT PERMEASE MDL1, MITOCHONDRIAL"/>
    <property type="match status" value="1"/>
</dbReference>
<feature type="transmembrane region" description="Helical" evidence="10">
    <location>
        <begin position="244"/>
        <end position="264"/>
    </location>
</feature>
<feature type="transmembrane region" description="Helical" evidence="10">
    <location>
        <begin position="99"/>
        <end position="119"/>
    </location>
</feature>
<dbReference type="GO" id="GO:0015421">
    <property type="term" value="F:ABC-type oligopeptide transporter activity"/>
    <property type="evidence" value="ECO:0007669"/>
    <property type="project" value="TreeGrafter"/>
</dbReference>
<evidence type="ECO:0000256" key="3">
    <source>
        <dbReference type="ARBA" id="ARBA00022475"/>
    </source>
</evidence>
<comment type="subcellular location">
    <subcellularLocation>
        <location evidence="1">Cell membrane</location>
        <topology evidence="1">Multi-pass membrane protein</topology>
    </subcellularLocation>
</comment>
<keyword evidence="8 10" id="KW-0472">Membrane</keyword>
<evidence type="ECO:0000256" key="8">
    <source>
        <dbReference type="ARBA" id="ARBA00023136"/>
    </source>
</evidence>
<dbReference type="CDD" id="cd18552">
    <property type="entry name" value="ABC_6TM_MsbA_like"/>
    <property type="match status" value="1"/>
</dbReference>
<dbReference type="InterPro" id="IPR003439">
    <property type="entry name" value="ABC_transporter-like_ATP-bd"/>
</dbReference>
<dbReference type="SMART" id="SM00382">
    <property type="entry name" value="AAA"/>
    <property type="match status" value="1"/>
</dbReference>
<dbReference type="GO" id="GO:0005886">
    <property type="term" value="C:plasma membrane"/>
    <property type="evidence" value="ECO:0007669"/>
    <property type="project" value="UniProtKB-SubCell"/>
</dbReference>
<keyword evidence="4 10" id="KW-0812">Transmembrane</keyword>
<dbReference type="Pfam" id="PF00005">
    <property type="entry name" value="ABC_tran"/>
    <property type="match status" value="1"/>
</dbReference>
<keyword evidence="3" id="KW-1003">Cell membrane</keyword>
<evidence type="ECO:0000259" key="11">
    <source>
        <dbReference type="PROSITE" id="PS50893"/>
    </source>
</evidence>
<dbReference type="InterPro" id="IPR017871">
    <property type="entry name" value="ABC_transporter-like_CS"/>
</dbReference>
<accession>A0A291LZ92</accession>
<dbReference type="Pfam" id="PF00664">
    <property type="entry name" value="ABC_membrane"/>
    <property type="match status" value="1"/>
</dbReference>
<feature type="transmembrane region" description="Helical" evidence="10">
    <location>
        <begin position="324"/>
        <end position="345"/>
    </location>
</feature>
<protein>
    <submittedName>
        <fullName evidence="13">ABC transporter ATP-binding protein</fullName>
    </submittedName>
</protein>
<dbReference type="SUPFAM" id="SSF52540">
    <property type="entry name" value="P-loop containing nucleoside triphosphate hydrolases"/>
    <property type="match status" value="1"/>
</dbReference>
<evidence type="ECO:0000259" key="12">
    <source>
        <dbReference type="PROSITE" id="PS50929"/>
    </source>
</evidence>
<dbReference type="GO" id="GO:0005524">
    <property type="term" value="F:ATP binding"/>
    <property type="evidence" value="ECO:0007669"/>
    <property type="project" value="UniProtKB-KW"/>
</dbReference>
<name>A0A291LZ92_9RHOB</name>
<keyword evidence="6 13" id="KW-0067">ATP-binding</keyword>
<evidence type="ECO:0000256" key="5">
    <source>
        <dbReference type="ARBA" id="ARBA00022741"/>
    </source>
</evidence>
<dbReference type="InterPro" id="IPR036640">
    <property type="entry name" value="ABC1_TM_sf"/>
</dbReference>
<evidence type="ECO:0000256" key="6">
    <source>
        <dbReference type="ARBA" id="ARBA00022840"/>
    </source>
</evidence>
<dbReference type="InterPro" id="IPR039421">
    <property type="entry name" value="Type_1_exporter"/>
</dbReference>
<keyword evidence="5" id="KW-0547">Nucleotide-binding</keyword>
<dbReference type="Gene3D" id="1.20.1560.10">
    <property type="entry name" value="ABC transporter type 1, transmembrane domain"/>
    <property type="match status" value="1"/>
</dbReference>
<keyword evidence="14" id="KW-1185">Reference proteome</keyword>
<dbReference type="RefSeq" id="WP_088663934.1">
    <property type="nucleotide sequence ID" value="NZ_CP021404.1"/>
</dbReference>
<dbReference type="PROSITE" id="PS50929">
    <property type="entry name" value="ABC_TM1F"/>
    <property type="match status" value="1"/>
</dbReference>
<dbReference type="FunFam" id="3.40.50.300:FF:000221">
    <property type="entry name" value="Multidrug ABC transporter ATP-binding protein"/>
    <property type="match status" value="1"/>
</dbReference>
<dbReference type="PROSITE" id="PS50893">
    <property type="entry name" value="ABC_TRANSPORTER_2"/>
    <property type="match status" value="1"/>
</dbReference>
<evidence type="ECO:0000313" key="14">
    <source>
        <dbReference type="Proteomes" id="UP000219050"/>
    </source>
</evidence>
<feature type="compositionally biased region" description="Basic and acidic residues" evidence="9">
    <location>
        <begin position="1"/>
        <end position="18"/>
    </location>
</feature>
<dbReference type="InterPro" id="IPR011527">
    <property type="entry name" value="ABC1_TM_dom"/>
</dbReference>
<dbReference type="Gene3D" id="3.40.50.300">
    <property type="entry name" value="P-loop containing nucleotide triphosphate hydrolases"/>
    <property type="match status" value="1"/>
</dbReference>
<dbReference type="PROSITE" id="PS00211">
    <property type="entry name" value="ABC_TRANSPORTER_1"/>
    <property type="match status" value="1"/>
</dbReference>
<dbReference type="SUPFAM" id="SSF90123">
    <property type="entry name" value="ABC transporter transmembrane region"/>
    <property type="match status" value="1"/>
</dbReference>
<dbReference type="InterPro" id="IPR003593">
    <property type="entry name" value="AAA+_ATPase"/>
</dbReference>
<dbReference type="AlphaFoldDB" id="A0A291LZ92"/>
<proteinExistence type="predicted"/>
<feature type="region of interest" description="Disordered" evidence="9">
    <location>
        <begin position="1"/>
        <end position="47"/>
    </location>
</feature>
<dbReference type="InterPro" id="IPR027417">
    <property type="entry name" value="P-loop_NTPase"/>
</dbReference>
<feature type="domain" description="ABC transporter" evidence="11">
    <location>
        <begin position="419"/>
        <end position="652"/>
    </location>
</feature>
<organism evidence="13 14">
    <name type="scientific">Pacificitalea manganoxidans</name>
    <dbReference type="NCBI Taxonomy" id="1411902"/>
    <lineage>
        <taxon>Bacteria</taxon>
        <taxon>Pseudomonadati</taxon>
        <taxon>Pseudomonadota</taxon>
        <taxon>Alphaproteobacteria</taxon>
        <taxon>Rhodobacterales</taxon>
        <taxon>Paracoccaceae</taxon>
        <taxon>Pacificitalea</taxon>
    </lineage>
</organism>
<evidence type="ECO:0000313" key="13">
    <source>
        <dbReference type="EMBL" id="ATI41828.1"/>
    </source>
</evidence>
<dbReference type="PANTHER" id="PTHR43394:SF1">
    <property type="entry name" value="ATP-BINDING CASSETTE SUB-FAMILY B MEMBER 10, MITOCHONDRIAL"/>
    <property type="match status" value="1"/>
</dbReference>
<reference evidence="13 14" key="1">
    <citation type="submission" date="2017-05" db="EMBL/GenBank/DDBJ databases">
        <title>Comparative genomic and metabolic analysis of manganese-oxidizing mechanisms in Celeribater manganoxidans DY25T: its adaption to the environment of polymetallic nodule.</title>
        <authorList>
            <person name="Wang X."/>
        </authorList>
    </citation>
    <scope>NUCLEOTIDE SEQUENCE [LARGE SCALE GENOMIC DNA]</scope>
    <source>
        <strain evidence="13 14">DY25</strain>
    </source>
</reference>
<evidence type="ECO:0000256" key="1">
    <source>
        <dbReference type="ARBA" id="ARBA00004651"/>
    </source>
</evidence>
<feature type="transmembrane region" description="Helical" evidence="10">
    <location>
        <begin position="209"/>
        <end position="238"/>
    </location>
</feature>
<evidence type="ECO:0000256" key="10">
    <source>
        <dbReference type="SAM" id="Phobius"/>
    </source>
</evidence>
<sequence>MTDRHPDAPAAADRDQSPADHNGANARDTSDSAAQATPALPTGGGANTDAAARVTEAATPPAGSVPRLTRRNETTDDDEIVVQKGLFPWFFTRYLRKHLPLIIFAGLLMSVEGSMLGFLSYMMKPMFDTVFIEGNSGALYGVGFAILLIFVVRATTSVIQKVLLTRVSSIVIMRIQNDLLRHLMTLDTEFHQVNPPGALMERVRGETGAIGSVANALVTGVGRDAISLISLFSVVLYIDWQWTLVALIGTPLLVLPTFLVQRFIRKTAYKRRILAGKMSTRLDEIFHGINPVKLNALETYQARRFKRLSQDSVKISQQAMLGKSLIPGLIDIMTGVGFFGVLIFGGSEIIAGEKTVGEFMSFFTAMALAFEPLRRLGGLSGTWQQTAVSLHRIKSLFDIKPSLTSPEEPVDLPEAHGDIRLDDVRMNYGELPVLRGCSFTAEAGKTTALVGASGAGKSTVFNLLTRLIDPDDGVISIGGIDTRSFSLGDLRGQFSIVSQDAALFDESLRDNILLGRSKVSEEELDRVLRAAHIADFIDSLPNGIDSPAGPRGSNLSGGQRQRVAIARALLRNRPILLLDEATSALDVQSEAVVQQALDSLSAGRTTIVIAHRLSTIRNASKIVVMDAGVVVESGTHEELLARDGHYAKLYRLQFRKSEEATRGL</sequence>
<keyword evidence="7 10" id="KW-1133">Transmembrane helix</keyword>
<dbReference type="EMBL" id="CP021404">
    <property type="protein sequence ID" value="ATI41828.1"/>
    <property type="molecule type" value="Genomic_DNA"/>
</dbReference>
<evidence type="ECO:0000256" key="2">
    <source>
        <dbReference type="ARBA" id="ARBA00022448"/>
    </source>
</evidence>
<gene>
    <name evidence="13" type="ORF">CBW24_07330</name>
</gene>
<evidence type="ECO:0000256" key="9">
    <source>
        <dbReference type="SAM" id="MobiDB-lite"/>
    </source>
</evidence>
<dbReference type="KEGG" id="cmag:CBW24_07330"/>
<feature type="domain" description="ABC transmembrane type-1" evidence="12">
    <location>
        <begin position="103"/>
        <end position="385"/>
    </location>
</feature>
<evidence type="ECO:0000256" key="7">
    <source>
        <dbReference type="ARBA" id="ARBA00022989"/>
    </source>
</evidence>
<feature type="transmembrane region" description="Helical" evidence="10">
    <location>
        <begin position="139"/>
        <end position="164"/>
    </location>
</feature>
<dbReference type="Proteomes" id="UP000219050">
    <property type="component" value="Chromosome"/>
</dbReference>